<evidence type="ECO:0000256" key="1">
    <source>
        <dbReference type="ARBA" id="ARBA00004141"/>
    </source>
</evidence>
<dbReference type="InterPro" id="IPR050920">
    <property type="entry name" value="Nematode_rcpt-like_delta"/>
</dbReference>
<evidence type="ECO:0008006" key="10">
    <source>
        <dbReference type="Google" id="ProtNLM"/>
    </source>
</evidence>
<dbReference type="Proteomes" id="UP000053676">
    <property type="component" value="Unassembled WGS sequence"/>
</dbReference>
<dbReference type="PANTHER" id="PTHR22945:SF10">
    <property type="entry name" value="SERPENTINE RECEPTOR CLASS DELTA-33"/>
    <property type="match status" value="1"/>
</dbReference>
<keyword evidence="4 6" id="KW-1133">Transmembrane helix</keyword>
<evidence type="ECO:0000256" key="5">
    <source>
        <dbReference type="ARBA" id="ARBA00023136"/>
    </source>
</evidence>
<feature type="chain" id="PRO_5004825160" description="G protein-coupled receptor" evidence="7">
    <location>
        <begin position="28"/>
        <end position="161"/>
    </location>
</feature>
<dbReference type="OrthoDB" id="5873607at2759"/>
<keyword evidence="3 6" id="KW-0812">Transmembrane</keyword>
<keyword evidence="9" id="KW-1185">Reference proteome</keyword>
<dbReference type="KEGG" id="nai:NECAME_02241"/>
<sequence>MCILGYVIPLTMVLGALNMEFVSDVESNNRYINNNVPYLERYRTAVGMHVDQALTVQSIIPLFTIFPASLSYMLAQFGMLQFHMYSYFTISCLSVATLMDPLVTMYYVSPYRRFARRCLGLSRSDSEIAVVRAGSFDKSSSLRKSFVSMRRNSSFRRGSPV</sequence>
<organism evidence="8 9">
    <name type="scientific">Necator americanus</name>
    <name type="common">Human hookworm</name>
    <dbReference type="NCBI Taxonomy" id="51031"/>
    <lineage>
        <taxon>Eukaryota</taxon>
        <taxon>Metazoa</taxon>
        <taxon>Ecdysozoa</taxon>
        <taxon>Nematoda</taxon>
        <taxon>Chromadorea</taxon>
        <taxon>Rhabditida</taxon>
        <taxon>Rhabditina</taxon>
        <taxon>Rhabditomorpha</taxon>
        <taxon>Strongyloidea</taxon>
        <taxon>Ancylostomatidae</taxon>
        <taxon>Bunostominae</taxon>
        <taxon>Necator</taxon>
    </lineage>
</organism>
<reference evidence="9" key="1">
    <citation type="journal article" date="2014" name="Nat. Genet.">
        <title>Genome of the human hookworm Necator americanus.</title>
        <authorList>
            <person name="Tang Y.T."/>
            <person name="Gao X."/>
            <person name="Rosa B.A."/>
            <person name="Abubucker S."/>
            <person name="Hallsworth-Pepin K."/>
            <person name="Martin J."/>
            <person name="Tyagi R."/>
            <person name="Heizer E."/>
            <person name="Zhang X."/>
            <person name="Bhonagiri-Palsikar V."/>
            <person name="Minx P."/>
            <person name="Warren W.C."/>
            <person name="Wang Q."/>
            <person name="Zhan B."/>
            <person name="Hotez P.J."/>
            <person name="Sternberg P.W."/>
            <person name="Dougall A."/>
            <person name="Gaze S.T."/>
            <person name="Mulvenna J."/>
            <person name="Sotillo J."/>
            <person name="Ranganathan S."/>
            <person name="Rabelo E.M."/>
            <person name="Wilson R.K."/>
            <person name="Felgner P.L."/>
            <person name="Bethony J."/>
            <person name="Hawdon J.M."/>
            <person name="Gasser R.B."/>
            <person name="Loukas A."/>
            <person name="Mitreva M."/>
        </authorList>
    </citation>
    <scope>NUCLEOTIDE SEQUENCE [LARGE SCALE GENOMIC DNA]</scope>
</reference>
<feature type="transmembrane region" description="Helical" evidence="6">
    <location>
        <begin position="53"/>
        <end position="75"/>
    </location>
</feature>
<evidence type="ECO:0000313" key="9">
    <source>
        <dbReference type="Proteomes" id="UP000053676"/>
    </source>
</evidence>
<protein>
    <recommendedName>
        <fullName evidence="10">G protein-coupled receptor</fullName>
    </recommendedName>
</protein>
<evidence type="ECO:0000256" key="7">
    <source>
        <dbReference type="SAM" id="SignalP"/>
    </source>
</evidence>
<proteinExistence type="inferred from homology"/>
<dbReference type="Pfam" id="PF10317">
    <property type="entry name" value="7TM_GPCR_Srd"/>
    <property type="match status" value="1"/>
</dbReference>
<evidence type="ECO:0000313" key="8">
    <source>
        <dbReference type="EMBL" id="ETN80842.1"/>
    </source>
</evidence>
<keyword evidence="5 6" id="KW-0472">Membrane</keyword>
<comment type="similarity">
    <text evidence="2">Belongs to the nematode receptor-like protein srd family.</text>
</comment>
<name>W2TIK3_NECAM</name>
<gene>
    <name evidence="8" type="ORF">NECAME_02241</name>
</gene>
<dbReference type="SUPFAM" id="SSF81321">
    <property type="entry name" value="Family A G protein-coupled receptor-like"/>
    <property type="match status" value="1"/>
</dbReference>
<feature type="signal peptide" evidence="7">
    <location>
        <begin position="1"/>
        <end position="27"/>
    </location>
</feature>
<feature type="transmembrane region" description="Helical" evidence="6">
    <location>
        <begin position="87"/>
        <end position="108"/>
    </location>
</feature>
<dbReference type="InterPro" id="IPR019421">
    <property type="entry name" value="7TM_GPCR_serpentine_rcpt_Srd"/>
</dbReference>
<dbReference type="GO" id="GO:0016020">
    <property type="term" value="C:membrane"/>
    <property type="evidence" value="ECO:0007669"/>
    <property type="project" value="UniProtKB-SubCell"/>
</dbReference>
<evidence type="ECO:0000256" key="4">
    <source>
        <dbReference type="ARBA" id="ARBA00022989"/>
    </source>
</evidence>
<comment type="subcellular location">
    <subcellularLocation>
        <location evidence="1">Membrane</location>
        <topology evidence="1">Multi-pass membrane protein</topology>
    </subcellularLocation>
</comment>
<evidence type="ECO:0000256" key="3">
    <source>
        <dbReference type="ARBA" id="ARBA00022692"/>
    </source>
</evidence>
<dbReference type="OMA" id="PKSATMF"/>
<dbReference type="AlphaFoldDB" id="W2TIK3"/>
<accession>W2TIK3</accession>
<evidence type="ECO:0000256" key="6">
    <source>
        <dbReference type="SAM" id="Phobius"/>
    </source>
</evidence>
<evidence type="ECO:0000256" key="2">
    <source>
        <dbReference type="ARBA" id="ARBA00009166"/>
    </source>
</evidence>
<dbReference type="EMBL" id="KI658934">
    <property type="protein sequence ID" value="ETN80842.1"/>
    <property type="molecule type" value="Genomic_DNA"/>
</dbReference>
<keyword evidence="7" id="KW-0732">Signal</keyword>
<dbReference type="PANTHER" id="PTHR22945">
    <property type="entry name" value="SERPENTINE RECEPTOR, CLASS D DELTA"/>
    <property type="match status" value="1"/>
</dbReference>